<evidence type="ECO:0000256" key="1">
    <source>
        <dbReference type="SAM" id="MobiDB-lite"/>
    </source>
</evidence>
<dbReference type="EMBL" id="JBHSPT010000032">
    <property type="protein sequence ID" value="MFC6056460.1"/>
    <property type="molecule type" value="Genomic_DNA"/>
</dbReference>
<proteinExistence type="predicted"/>
<feature type="compositionally biased region" description="Polar residues" evidence="1">
    <location>
        <begin position="39"/>
        <end position="64"/>
    </location>
</feature>
<feature type="region of interest" description="Disordered" evidence="1">
    <location>
        <begin position="1"/>
        <end position="20"/>
    </location>
</feature>
<feature type="region of interest" description="Disordered" evidence="1">
    <location>
        <begin position="27"/>
        <end position="72"/>
    </location>
</feature>
<accession>A0ABW1LXW9</accession>
<reference evidence="3" key="1">
    <citation type="journal article" date="2019" name="Int. J. Syst. Evol. Microbiol.">
        <title>The Global Catalogue of Microorganisms (GCM) 10K type strain sequencing project: providing services to taxonomists for standard genome sequencing and annotation.</title>
        <authorList>
            <consortium name="The Broad Institute Genomics Platform"/>
            <consortium name="The Broad Institute Genome Sequencing Center for Infectious Disease"/>
            <person name="Wu L."/>
            <person name="Ma J."/>
        </authorList>
    </citation>
    <scope>NUCLEOTIDE SEQUENCE [LARGE SCALE GENOMIC DNA]</scope>
    <source>
        <strain evidence="3">JCM 12763</strain>
    </source>
</reference>
<sequence>MGGDEAAAVFRLPHEEPGEPELFALKRRAPDTSRHGTPAGNTNGWTAGNTPGSTAGSTDGSTDGWTDFGSGV</sequence>
<dbReference type="RefSeq" id="WP_386397100.1">
    <property type="nucleotide sequence ID" value="NZ_JBHSPT010000032.1"/>
</dbReference>
<evidence type="ECO:0008006" key="4">
    <source>
        <dbReference type="Google" id="ProtNLM"/>
    </source>
</evidence>
<protein>
    <recommendedName>
        <fullName evidence="4">DUF397 domain-containing protein</fullName>
    </recommendedName>
</protein>
<keyword evidence="3" id="KW-1185">Reference proteome</keyword>
<evidence type="ECO:0000313" key="3">
    <source>
        <dbReference type="Proteomes" id="UP001596242"/>
    </source>
</evidence>
<name>A0ABW1LXW9_9ACTN</name>
<organism evidence="2 3">
    <name type="scientific">Streptomyces pratens</name>
    <dbReference type="NCBI Taxonomy" id="887456"/>
    <lineage>
        <taxon>Bacteria</taxon>
        <taxon>Bacillati</taxon>
        <taxon>Actinomycetota</taxon>
        <taxon>Actinomycetes</taxon>
        <taxon>Kitasatosporales</taxon>
        <taxon>Streptomycetaceae</taxon>
        <taxon>Streptomyces</taxon>
    </lineage>
</organism>
<comment type="caution">
    <text evidence="2">The sequence shown here is derived from an EMBL/GenBank/DDBJ whole genome shotgun (WGS) entry which is preliminary data.</text>
</comment>
<evidence type="ECO:0000313" key="2">
    <source>
        <dbReference type="EMBL" id="MFC6056460.1"/>
    </source>
</evidence>
<dbReference type="Proteomes" id="UP001596242">
    <property type="component" value="Unassembled WGS sequence"/>
</dbReference>
<gene>
    <name evidence="2" type="ORF">ACFP50_13580</name>
</gene>